<dbReference type="Proteomes" id="UP000509459">
    <property type="component" value="Chromosome"/>
</dbReference>
<dbReference type="InterPro" id="IPR020941">
    <property type="entry name" value="SUFU-like_domain"/>
</dbReference>
<dbReference type="PANTHER" id="PTHR10928">
    <property type="entry name" value="SUPPRESSOR OF FUSED"/>
    <property type="match status" value="1"/>
</dbReference>
<organism evidence="2 3">
    <name type="scientific">Streptococcus sanguinis</name>
    <dbReference type="NCBI Taxonomy" id="1305"/>
    <lineage>
        <taxon>Bacteria</taxon>
        <taxon>Bacillati</taxon>
        <taxon>Bacillota</taxon>
        <taxon>Bacilli</taxon>
        <taxon>Lactobacillales</taxon>
        <taxon>Streptococcaceae</taxon>
        <taxon>Streptococcus</taxon>
    </lineage>
</organism>
<name>A0A859ENQ8_STRSA</name>
<dbReference type="RefSeq" id="WP_002894743.1">
    <property type="nucleotide sequence ID" value="NZ_CP054570.1"/>
</dbReference>
<proteinExistence type="predicted"/>
<dbReference type="EMBL" id="CP054570">
    <property type="protein sequence ID" value="QKQ43406.1"/>
    <property type="molecule type" value="Genomic_DNA"/>
</dbReference>
<dbReference type="InterPro" id="IPR037181">
    <property type="entry name" value="SUFU_N"/>
</dbReference>
<dbReference type="PANTHER" id="PTHR10928:SF2">
    <property type="entry name" value="SUPPRESSOR OF FUSED HOMOLOG"/>
    <property type="match status" value="1"/>
</dbReference>
<dbReference type="Pfam" id="PF05076">
    <property type="entry name" value="SUFU"/>
    <property type="match status" value="1"/>
</dbReference>
<evidence type="ECO:0000313" key="2">
    <source>
        <dbReference type="EMBL" id="QKQ43406.1"/>
    </source>
</evidence>
<sequence length="239" mass="27358">MGIFDFFKKQSENQEAEEVVYEEYEEVVEDVEPVEDYVEAPGWEAISTEFARIYNNQEPVDHIEAIVKWRFGGPDPLDGVDVYDAGDSWHLVSYGLSELYEKLSEDPNYSGYGFEFTMRLKKGNYQANDEFINIVTIFQELARRTFETGEVYQPFEYIYTGQLLGFDREQESALTGFITVPDVEAQPLETVHGRVDFIELVGVTDAELQQILNEEETAQGLYARLGSDLTDYGRQSLVG</sequence>
<feature type="domain" description="Suppressor of fused-like" evidence="1">
    <location>
        <begin position="73"/>
        <end position="234"/>
    </location>
</feature>
<dbReference type="GO" id="GO:0005737">
    <property type="term" value="C:cytoplasm"/>
    <property type="evidence" value="ECO:0007669"/>
    <property type="project" value="TreeGrafter"/>
</dbReference>
<evidence type="ECO:0000259" key="1">
    <source>
        <dbReference type="Pfam" id="PF05076"/>
    </source>
</evidence>
<reference evidence="2 3" key="1">
    <citation type="submission" date="2020-05" db="EMBL/GenBank/DDBJ databases">
        <title>FDA dAtabase for Regulatory Grade micrObial Sequences (FDA-ARGOS): Supporting development and validation of Infectious Disease Dx tests.</title>
        <authorList>
            <person name="Bojja K."/>
            <person name="Kessler A."/>
            <person name="Tallon L."/>
            <person name="Sadzewicz L."/>
            <person name="Zhao X."/>
            <person name="Vavikolanu K."/>
            <person name="Mehta A."/>
            <person name="Aluvathingal J."/>
            <person name="Nadendla S."/>
            <person name="Myers T."/>
            <person name="Yan Y."/>
            <person name="Sichtig H."/>
        </authorList>
    </citation>
    <scope>NUCLEOTIDE SEQUENCE [LARGE SCALE GENOMIC DNA]</scope>
    <source>
        <strain evidence="2 3">FDAARGOS_770</strain>
    </source>
</reference>
<accession>A0A859ENQ8</accession>
<dbReference type="SUPFAM" id="SSF103359">
    <property type="entry name" value="Suppressor of Fused, N-terminal domain"/>
    <property type="match status" value="1"/>
</dbReference>
<dbReference type="AlphaFoldDB" id="A0A859ENQ8"/>
<protein>
    <submittedName>
        <fullName evidence="2">Suppressor of fused domain protein</fullName>
    </submittedName>
</protein>
<gene>
    <name evidence="2" type="ORF">FOC72_02310</name>
</gene>
<dbReference type="InterPro" id="IPR007768">
    <property type="entry name" value="Suppressor_of_fused"/>
</dbReference>
<evidence type="ECO:0000313" key="3">
    <source>
        <dbReference type="Proteomes" id="UP000509459"/>
    </source>
</evidence>